<feature type="signal peptide" evidence="5">
    <location>
        <begin position="1"/>
        <end position="17"/>
    </location>
</feature>
<dbReference type="Proteomes" id="UP000033035">
    <property type="component" value="Unassembled WGS sequence"/>
</dbReference>
<evidence type="ECO:0000313" key="7">
    <source>
        <dbReference type="EMBL" id="KKB49530.1"/>
    </source>
</evidence>
<dbReference type="HOGENOM" id="CLU_719334_0_0_10"/>
<dbReference type="AlphaFoldDB" id="A0A0F5IWD3"/>
<gene>
    <name evidence="7" type="ORF">HMPREF1536_04595</name>
</gene>
<feature type="chain" id="PRO_5002488107" description="Major fimbrial subunit protein N-terminal domain-containing protein" evidence="5">
    <location>
        <begin position="18"/>
        <end position="383"/>
    </location>
</feature>
<comment type="subcellular location">
    <subcellularLocation>
        <location evidence="1">Fimbrium</location>
    </subcellularLocation>
</comment>
<dbReference type="Gene3D" id="2.60.40.3690">
    <property type="match status" value="1"/>
</dbReference>
<dbReference type="GO" id="GO:0009289">
    <property type="term" value="C:pilus"/>
    <property type="evidence" value="ECO:0007669"/>
    <property type="project" value="UniProtKB-SubCell"/>
</dbReference>
<dbReference type="PATRIC" id="fig|1203610.3.peg.4684"/>
<evidence type="ECO:0000256" key="3">
    <source>
        <dbReference type="ARBA" id="ARBA00022729"/>
    </source>
</evidence>
<comment type="caution">
    <text evidence="7">The sequence shown here is derived from an EMBL/GenBank/DDBJ whole genome shotgun (WGS) entry which is preliminary data.</text>
</comment>
<organism evidence="7 8">
    <name type="scientific">Parabacteroides gordonii MS-1 = DSM 23371</name>
    <dbReference type="NCBI Taxonomy" id="1203610"/>
    <lineage>
        <taxon>Bacteria</taxon>
        <taxon>Pseudomonadati</taxon>
        <taxon>Bacteroidota</taxon>
        <taxon>Bacteroidia</taxon>
        <taxon>Bacteroidales</taxon>
        <taxon>Tannerellaceae</taxon>
        <taxon>Parabacteroides</taxon>
    </lineage>
</organism>
<dbReference type="EMBL" id="AQHW01000025">
    <property type="protein sequence ID" value="KKB49530.1"/>
    <property type="molecule type" value="Genomic_DNA"/>
</dbReference>
<evidence type="ECO:0000256" key="1">
    <source>
        <dbReference type="ARBA" id="ARBA00004561"/>
    </source>
</evidence>
<comment type="similarity">
    <text evidence="2">Belongs to the bacteroidetes fimbrillin superfamily. FimA/Mfa1 family.</text>
</comment>
<evidence type="ECO:0000256" key="2">
    <source>
        <dbReference type="ARBA" id="ARBA00006011"/>
    </source>
</evidence>
<keyword evidence="4" id="KW-0281">Fimbrium</keyword>
<evidence type="ECO:0000256" key="4">
    <source>
        <dbReference type="ARBA" id="ARBA00023263"/>
    </source>
</evidence>
<reference evidence="7 8" key="1">
    <citation type="submission" date="2013-04" db="EMBL/GenBank/DDBJ databases">
        <title>The Genome Sequence of Parabacteroides gordonii DSM 23371.</title>
        <authorList>
            <consortium name="The Broad Institute Genomics Platform"/>
            <person name="Earl A."/>
            <person name="Ward D."/>
            <person name="Feldgarden M."/>
            <person name="Gevers D."/>
            <person name="Martens E."/>
            <person name="Sakamoto M."/>
            <person name="Benno Y."/>
            <person name="Suzuki N."/>
            <person name="Matsunaga N."/>
            <person name="Koshihara K."/>
            <person name="Seki M."/>
            <person name="Komiya H."/>
            <person name="Walker B."/>
            <person name="Young S."/>
            <person name="Zeng Q."/>
            <person name="Gargeya S."/>
            <person name="Fitzgerald M."/>
            <person name="Haas B."/>
            <person name="Abouelleil A."/>
            <person name="Allen A.W."/>
            <person name="Alvarado L."/>
            <person name="Arachchi H.M."/>
            <person name="Berlin A.M."/>
            <person name="Chapman S.B."/>
            <person name="Gainer-Dewar J."/>
            <person name="Goldberg J."/>
            <person name="Griggs A."/>
            <person name="Gujja S."/>
            <person name="Hansen M."/>
            <person name="Howarth C."/>
            <person name="Imamovic A."/>
            <person name="Ireland A."/>
            <person name="Larimer J."/>
            <person name="McCowan C."/>
            <person name="Murphy C."/>
            <person name="Pearson M."/>
            <person name="Poon T.W."/>
            <person name="Priest M."/>
            <person name="Roberts A."/>
            <person name="Saif S."/>
            <person name="Shea T."/>
            <person name="Sisk P."/>
            <person name="Sykes S."/>
            <person name="Wortman J."/>
            <person name="Nusbaum C."/>
            <person name="Birren B."/>
        </authorList>
    </citation>
    <scope>NUCLEOTIDE SEQUENCE [LARGE SCALE GENOMIC DNA]</scope>
    <source>
        <strain evidence="7 8">MS-1</strain>
    </source>
</reference>
<dbReference type="PROSITE" id="PS51257">
    <property type="entry name" value="PROKAR_LIPOPROTEIN"/>
    <property type="match status" value="1"/>
</dbReference>
<dbReference type="Pfam" id="PF06321">
    <property type="entry name" value="P_gingi_FimA"/>
    <property type="match status" value="1"/>
</dbReference>
<dbReference type="RefSeq" id="WP_028728145.1">
    <property type="nucleotide sequence ID" value="NZ_AUAE01000027.1"/>
</dbReference>
<accession>A0A0F5IWD3</accession>
<dbReference type="InterPro" id="IPR029141">
    <property type="entry name" value="FimA_N"/>
</dbReference>
<evidence type="ECO:0000256" key="5">
    <source>
        <dbReference type="SAM" id="SignalP"/>
    </source>
</evidence>
<proteinExistence type="inferred from homology"/>
<protein>
    <recommendedName>
        <fullName evidence="6">Major fimbrial subunit protein N-terminal domain-containing protein</fullName>
    </recommendedName>
</protein>
<sequence>MKRNKIYILLLSGLLMASCSKEEQPSPTPGGEDALVTVSVAVDGVAKTKAESETQPGDEKENAIKNLTVVFIDAAKNEVIGHTYKEMTGSESEKKVTVALKTGIYKMLVMANTKEVNSFIPKDYYDLIASLPEQGGENGFVMSNIAQDVEIKAIEGDKKNVNEISEKVKRVVGRVDLSKLDVNWENTDTNKDLQGIDGLEFRLTQVFLANVRPKSYLFDMTGWDFMNDAEKHALENKEDGYLCGIDKTGGDIVTGNIPDKNLLYECKDVTINSTTSKIDLAHFYAMTNSDTKESGSAPVILYIKGDLYDGAGNAVLTNRYYRIKLAKGVQRNTIYKIEATIEGKGSPEPGDNKDNVKMSVTISVETWEGVTLDTITIDEEIEI</sequence>
<keyword evidence="8" id="KW-1185">Reference proteome</keyword>
<dbReference type="Gene3D" id="2.60.40.2580">
    <property type="match status" value="1"/>
</dbReference>
<name>A0A0F5IWD3_9BACT</name>
<feature type="domain" description="Major fimbrial subunit protein N-terminal" evidence="6">
    <location>
        <begin position="37"/>
        <end position="166"/>
    </location>
</feature>
<dbReference type="STRING" id="1203610.HMPREF1536_04595"/>
<evidence type="ECO:0000259" key="6">
    <source>
        <dbReference type="Pfam" id="PF06321"/>
    </source>
</evidence>
<keyword evidence="3 5" id="KW-0732">Signal</keyword>
<evidence type="ECO:0000313" key="8">
    <source>
        <dbReference type="Proteomes" id="UP000033035"/>
    </source>
</evidence>